<feature type="chain" id="PRO_5042902095" evidence="2">
    <location>
        <begin position="24"/>
        <end position="1095"/>
    </location>
</feature>
<organism evidence="4 5">
    <name type="scientific">Dawidia cretensis</name>
    <dbReference type="NCBI Taxonomy" id="2782350"/>
    <lineage>
        <taxon>Bacteria</taxon>
        <taxon>Pseudomonadati</taxon>
        <taxon>Bacteroidota</taxon>
        <taxon>Cytophagia</taxon>
        <taxon>Cytophagales</taxon>
        <taxon>Chryseotaleaceae</taxon>
        <taxon>Dawidia</taxon>
    </lineage>
</organism>
<keyword evidence="5" id="KW-1185">Reference proteome</keyword>
<reference evidence="4 5" key="1">
    <citation type="submission" date="2021-05" db="EMBL/GenBank/DDBJ databases">
        <title>A Polyphasic approach of four new species of the genus Ohtaekwangia: Ohtaekwangia histidinii sp. nov., Ohtaekwangia cretensis sp. nov., Ohtaekwangia indiensis sp. nov., Ohtaekwangia reichenbachii sp. nov. from diverse environment.</title>
        <authorList>
            <person name="Octaviana S."/>
        </authorList>
    </citation>
    <scope>NUCLEOTIDE SEQUENCE [LARGE SCALE GENOMIC DNA]</scope>
    <source>
        <strain evidence="4 5">PWU5</strain>
    </source>
</reference>
<gene>
    <name evidence="4" type="ORF">KK062_12110</name>
</gene>
<dbReference type="RefSeq" id="WP_254084559.1">
    <property type="nucleotide sequence ID" value="NZ_JAHESE010000010.1"/>
</dbReference>
<evidence type="ECO:0000313" key="5">
    <source>
        <dbReference type="Proteomes" id="UP001319080"/>
    </source>
</evidence>
<feature type="domain" description="SbsA Ig-like" evidence="3">
    <location>
        <begin position="471"/>
        <end position="585"/>
    </location>
</feature>
<dbReference type="Gene3D" id="2.60.40.10">
    <property type="entry name" value="Immunoglobulins"/>
    <property type="match status" value="1"/>
</dbReference>
<evidence type="ECO:0000256" key="1">
    <source>
        <dbReference type="ARBA" id="ARBA00022729"/>
    </source>
</evidence>
<evidence type="ECO:0000256" key="2">
    <source>
        <dbReference type="SAM" id="SignalP"/>
    </source>
</evidence>
<dbReference type="NCBIfam" id="TIGR04183">
    <property type="entry name" value="Por_Secre_tail"/>
    <property type="match status" value="1"/>
</dbReference>
<dbReference type="Proteomes" id="UP001319080">
    <property type="component" value="Unassembled WGS sequence"/>
</dbReference>
<evidence type="ECO:0000313" key="4">
    <source>
        <dbReference type="EMBL" id="MBT1708975.1"/>
    </source>
</evidence>
<sequence length="1095" mass="111964">MQSFLRVCMWVALAILTTQSLSAAVVAPTISSSEINNNTTGNRFTLTIVTDQNATGYYVVSTVAASPSAADIRSGNLSSGNPASIKGSFGTTSAGSSNTIITGLTRNRTYFIYFIVENSSGEQSAVGNLTAVAADVTAPGFLISSIVNIGETQFDLRVSLNEVGTVYYVVSTSTAEPSAAQIISGRDHTNNTAFKYGLFSVTSTNTNTSMPIMGLNSGVTYYVYFVAEDAAGNLSLVNAKSATTGSSATPPVYNSSSIINVTTSQFNLRVNITKDATVYYVVTTSNVAPSATQIIGGLDQSNSPALKSGSVAATGGVDATTSDIAGLTANTLYYVYSVARDADSNNSSVNTLNTLTACTATNATALTLQDGVTTAVLAWTNPACFDEILVVGRQDNAVTAVPTGNGSAYTASANFGAGTALLANQYAVYKGIGSTVSISSLSSNASYHFTVFTRKGTTWSAGAPVSAVVGPPAVASFSPADNSTNIPTTQVFTIAFTEPVFISTNSGGTTSITFDGPGTSDLVINRNSTGSNGTISIAGNVATLTLNTELDIASTYNVLVGNRVFSDQYGNDYSGTLSGHWNFTTATTVTAVTAPTTAVCIDQSRALGNIVLTEVATNNFQGTDNGTLTLALAFNKTGFSFSPGTTGVTATAAAGGDVESVTVTSVTATQALFSVKFKDVANDAAARDNVDVITLSGLKVTRNGASTPPADIVLSASSTLPVQGVTPGTTVLANITAGTIPAAPTVAWPNSKSAYCQGTDLSGIAVTASGGTSYNWYSDAGLTTLIAGGTSSQTAAQLFGTSPGVGATKRYVTNVNGCQSTATEVTLTTLSVPVADAGAAQTVCPQASVTLGGAPTASGGAGNYTYAWTDAGEFSSTLANPVLSARENTTNANMNIVYTLTVTDSKGCQASDNVTVTVKELSQAVTITQPTKFTYAITGGPVTLQGQPTNGSFSGTGVTQQSGVYQFDPEVAGIGTTSVIYTATLSNGCTKSITQQFEVKEQLVTGIEPSVAAQIGMHPNPANEAISITLPEVVFRESVTLIVIDAFGRTATVTEIPQGQKVTTVHTAAFAPGVYIVRLETSAGALHRRVVVTHD</sequence>
<name>A0AAP2GUI4_9BACT</name>
<dbReference type="Pfam" id="PF22352">
    <property type="entry name" value="K319L-like_PKD"/>
    <property type="match status" value="1"/>
</dbReference>
<dbReference type="Pfam" id="PF13205">
    <property type="entry name" value="Big_5"/>
    <property type="match status" value="1"/>
</dbReference>
<dbReference type="InterPro" id="IPR026444">
    <property type="entry name" value="Secre_tail"/>
</dbReference>
<dbReference type="AlphaFoldDB" id="A0AAP2GUI4"/>
<protein>
    <submittedName>
        <fullName evidence="4">T9SS type A sorting domain-containing protein</fullName>
    </submittedName>
</protein>
<dbReference type="EMBL" id="JAHESE010000010">
    <property type="protein sequence ID" value="MBT1708975.1"/>
    <property type="molecule type" value="Genomic_DNA"/>
</dbReference>
<feature type="signal peptide" evidence="2">
    <location>
        <begin position="1"/>
        <end position="23"/>
    </location>
</feature>
<accession>A0AAP2GUI4</accession>
<evidence type="ECO:0000259" key="3">
    <source>
        <dbReference type="Pfam" id="PF13205"/>
    </source>
</evidence>
<proteinExistence type="predicted"/>
<dbReference type="InterPro" id="IPR032812">
    <property type="entry name" value="SbsA_Ig"/>
</dbReference>
<keyword evidence="1 2" id="KW-0732">Signal</keyword>
<dbReference type="InterPro" id="IPR013783">
    <property type="entry name" value="Ig-like_fold"/>
</dbReference>
<comment type="caution">
    <text evidence="4">The sequence shown here is derived from an EMBL/GenBank/DDBJ whole genome shotgun (WGS) entry which is preliminary data.</text>
</comment>